<sequence>LFKGDDNDDEAVVSPSERSDKTELRELCAKVAEIVKRYCIPGSTNEFLMPRCKAYFEDCGKYVSVTDPLYAIANSFTSGVEINFGNVRIDGIPYYPINQEGTIEIGSNANIPFGSWGGGYRGNFGVRDFWSQFSEFEGNWYEGKYDARSGWSAPIVQSLGVEGNAGVKVPIKKEDFGKPVAVDIGGNVGPYYQQTNHIDVDWLNGGVKQNFVVGVPLIGLGINSGWGLNFPKF</sequence>
<name>A0A0N5AXB1_9BILA</name>
<dbReference type="Proteomes" id="UP000046393">
    <property type="component" value="Unplaced"/>
</dbReference>
<dbReference type="PANTHER" id="PTHR36937:SF4">
    <property type="entry name" value="SECRETED PROTEIN"/>
    <property type="match status" value="1"/>
</dbReference>
<reference evidence="2" key="1">
    <citation type="submission" date="2017-02" db="UniProtKB">
        <authorList>
            <consortium name="WormBaseParasite"/>
        </authorList>
    </citation>
    <scope>IDENTIFICATION</scope>
</reference>
<organism evidence="1 2">
    <name type="scientific">Syphacia muris</name>
    <dbReference type="NCBI Taxonomy" id="451379"/>
    <lineage>
        <taxon>Eukaryota</taxon>
        <taxon>Metazoa</taxon>
        <taxon>Ecdysozoa</taxon>
        <taxon>Nematoda</taxon>
        <taxon>Chromadorea</taxon>
        <taxon>Rhabditida</taxon>
        <taxon>Spirurina</taxon>
        <taxon>Oxyuridomorpha</taxon>
        <taxon>Oxyuroidea</taxon>
        <taxon>Oxyuridae</taxon>
        <taxon>Syphacia</taxon>
    </lineage>
</organism>
<dbReference type="AlphaFoldDB" id="A0A0N5AXB1"/>
<proteinExistence type="predicted"/>
<dbReference type="PANTHER" id="PTHR36937">
    <property type="entry name" value="PROTEIN CBG20935-RELATED"/>
    <property type="match status" value="1"/>
</dbReference>
<dbReference type="WBParaSite" id="SMUV_0000958501-mRNA-1">
    <property type="protein sequence ID" value="SMUV_0000958501-mRNA-1"/>
    <property type="gene ID" value="SMUV_0000958501"/>
</dbReference>
<accession>A0A0N5AXB1</accession>
<protein>
    <submittedName>
        <fullName evidence="2">Surface protein</fullName>
    </submittedName>
</protein>
<evidence type="ECO:0000313" key="1">
    <source>
        <dbReference type="Proteomes" id="UP000046393"/>
    </source>
</evidence>
<evidence type="ECO:0000313" key="2">
    <source>
        <dbReference type="WBParaSite" id="SMUV_0000958501-mRNA-1"/>
    </source>
</evidence>
<keyword evidence="1" id="KW-1185">Reference proteome</keyword>